<sequence length="309" mass="33918">MTADRPSAFVLVGPTASGKSSVAQRLAEQTDAALVSADSMNIYRGMDIGTAKPPAAERGVVPYYGIDLADPTESFSVGDWLNAVKPAFSQCLEKPAMVAGGTGLYVKCLLAGLDDLPAADEKLRARAEKMSLAELQAEAQNAAPEAYQALSDKENPRRLVRLLETVPTLGKKKGADSACWTKELPAVVGLHVERDVLHKRIAERVDQMYAEGLIEEARGLIPLELSSTAQHAIGYAEAFAVLRNEMTEAQAREKTIIRTRQLAKRQMTWFRHQLNVEWVETRTFQTLEKLAEEVFRVWEKDGAVPLLGV</sequence>
<comment type="function">
    <text evidence="2 10 12">Catalyzes the transfer of a dimethylallyl group onto the adenine at position 37 in tRNAs that read codons beginning with uridine, leading to the formation of N6-(dimethylallyl)adenosine (i(6)A).</text>
</comment>
<dbReference type="EC" id="2.5.1.75" evidence="10"/>
<evidence type="ECO:0000256" key="2">
    <source>
        <dbReference type="ARBA" id="ARBA00003213"/>
    </source>
</evidence>
<evidence type="ECO:0000256" key="9">
    <source>
        <dbReference type="ARBA" id="ARBA00049563"/>
    </source>
</evidence>
<dbReference type="EMBL" id="CP047593">
    <property type="protein sequence ID" value="QHI68117.1"/>
    <property type="molecule type" value="Genomic_DNA"/>
</dbReference>
<keyword evidence="15" id="KW-1185">Reference proteome</keyword>
<reference evidence="14 15" key="1">
    <citation type="submission" date="2020-01" db="EMBL/GenBank/DDBJ databases">
        <title>Ponticoccus aerotolerans gen. nov., sp. nov., an anaerobic bacterium and proposal of Ponticoccusceae fam. nov., Ponticoccusles ord. nov. and Ponticoccuse classis nov. in the phylum Kiritimatiellaeota.</title>
        <authorList>
            <person name="Zhou L.Y."/>
            <person name="Du Z.J."/>
        </authorList>
    </citation>
    <scope>NUCLEOTIDE SEQUENCE [LARGE SCALE GENOMIC DNA]</scope>
    <source>
        <strain evidence="14 15">S-5007</strain>
    </source>
</reference>
<evidence type="ECO:0000313" key="14">
    <source>
        <dbReference type="EMBL" id="QHI68117.1"/>
    </source>
</evidence>
<organism evidence="14 15">
    <name type="scientific">Tichowtungia aerotolerans</name>
    <dbReference type="NCBI Taxonomy" id="2697043"/>
    <lineage>
        <taxon>Bacteria</taxon>
        <taxon>Pseudomonadati</taxon>
        <taxon>Kiritimatiellota</taxon>
        <taxon>Tichowtungiia</taxon>
        <taxon>Tichowtungiales</taxon>
        <taxon>Tichowtungiaceae</taxon>
        <taxon>Tichowtungia</taxon>
    </lineage>
</organism>
<dbReference type="Proteomes" id="UP000464954">
    <property type="component" value="Chromosome"/>
</dbReference>
<evidence type="ECO:0000256" key="12">
    <source>
        <dbReference type="RuleBase" id="RU003784"/>
    </source>
</evidence>
<evidence type="ECO:0000256" key="4">
    <source>
        <dbReference type="ARBA" id="ARBA00022679"/>
    </source>
</evidence>
<evidence type="ECO:0000256" key="8">
    <source>
        <dbReference type="ARBA" id="ARBA00022842"/>
    </source>
</evidence>
<dbReference type="InterPro" id="IPR018022">
    <property type="entry name" value="IPT"/>
</dbReference>
<dbReference type="GO" id="GO:0052381">
    <property type="term" value="F:tRNA dimethylallyltransferase activity"/>
    <property type="evidence" value="ECO:0007669"/>
    <property type="project" value="UniProtKB-UniRule"/>
</dbReference>
<evidence type="ECO:0000256" key="6">
    <source>
        <dbReference type="ARBA" id="ARBA00022741"/>
    </source>
</evidence>
<keyword evidence="4 10" id="KW-0808">Transferase</keyword>
<dbReference type="GO" id="GO:0006400">
    <property type="term" value="P:tRNA modification"/>
    <property type="evidence" value="ECO:0007669"/>
    <property type="project" value="TreeGrafter"/>
</dbReference>
<evidence type="ECO:0000256" key="7">
    <source>
        <dbReference type="ARBA" id="ARBA00022840"/>
    </source>
</evidence>
<dbReference type="PANTHER" id="PTHR11088:SF60">
    <property type="entry name" value="TRNA DIMETHYLALLYLTRANSFERASE"/>
    <property type="match status" value="1"/>
</dbReference>
<keyword evidence="8 10" id="KW-0460">Magnesium</keyword>
<dbReference type="AlphaFoldDB" id="A0A6P1M2Q8"/>
<dbReference type="GO" id="GO:0005524">
    <property type="term" value="F:ATP binding"/>
    <property type="evidence" value="ECO:0007669"/>
    <property type="project" value="UniProtKB-UniRule"/>
</dbReference>
<dbReference type="NCBIfam" id="TIGR00174">
    <property type="entry name" value="miaA"/>
    <property type="match status" value="1"/>
</dbReference>
<feature type="binding site" evidence="10">
    <location>
        <begin position="15"/>
        <end position="20"/>
    </location>
    <ligand>
        <name>substrate</name>
    </ligand>
</feature>
<evidence type="ECO:0000256" key="3">
    <source>
        <dbReference type="ARBA" id="ARBA00005842"/>
    </source>
</evidence>
<dbReference type="KEGG" id="taer:GT409_01160"/>
<evidence type="ECO:0000256" key="13">
    <source>
        <dbReference type="RuleBase" id="RU003785"/>
    </source>
</evidence>
<feature type="binding site" evidence="10">
    <location>
        <begin position="13"/>
        <end position="20"/>
    </location>
    <ligand>
        <name>ATP</name>
        <dbReference type="ChEBI" id="CHEBI:30616"/>
    </ligand>
</feature>
<gene>
    <name evidence="10 14" type="primary">miaA</name>
    <name evidence="14" type="ORF">GT409_01160</name>
</gene>
<comment type="similarity">
    <text evidence="3 10 13">Belongs to the IPP transferase family.</text>
</comment>
<comment type="catalytic activity">
    <reaction evidence="9 10 11">
        <text>adenosine(37) in tRNA + dimethylallyl diphosphate = N(6)-dimethylallyladenosine(37) in tRNA + diphosphate</text>
        <dbReference type="Rhea" id="RHEA:26482"/>
        <dbReference type="Rhea" id="RHEA-COMP:10162"/>
        <dbReference type="Rhea" id="RHEA-COMP:10375"/>
        <dbReference type="ChEBI" id="CHEBI:33019"/>
        <dbReference type="ChEBI" id="CHEBI:57623"/>
        <dbReference type="ChEBI" id="CHEBI:74411"/>
        <dbReference type="ChEBI" id="CHEBI:74415"/>
        <dbReference type="EC" id="2.5.1.75"/>
    </reaction>
</comment>
<protein>
    <recommendedName>
        <fullName evidence="10">tRNA dimethylallyltransferase</fullName>
        <ecNumber evidence="10">2.5.1.75</ecNumber>
    </recommendedName>
    <alternativeName>
        <fullName evidence="10">Dimethylallyl diphosphate:tRNA dimethylallyltransferase</fullName>
        <shortName evidence="10">DMAPP:tRNA dimethylallyltransferase</shortName>
        <shortName evidence="10">DMATase</shortName>
    </alternativeName>
    <alternativeName>
        <fullName evidence="10">Isopentenyl-diphosphate:tRNA isopentenyltransferase</fullName>
        <shortName evidence="10">IPP transferase</shortName>
        <shortName evidence="10">IPPT</shortName>
        <shortName evidence="10">IPTase</shortName>
    </alternativeName>
</protein>
<feature type="region of interest" description="Interaction with substrate tRNA" evidence="10">
    <location>
        <begin position="38"/>
        <end position="41"/>
    </location>
</feature>
<dbReference type="Gene3D" id="3.40.50.300">
    <property type="entry name" value="P-loop containing nucleotide triphosphate hydrolases"/>
    <property type="match status" value="1"/>
</dbReference>
<feature type="site" description="Interaction with substrate tRNA" evidence="10">
    <location>
        <position position="102"/>
    </location>
</feature>
<accession>A0A6P1M2Q8</accession>
<comment type="cofactor">
    <cofactor evidence="1 10">
        <name>Mg(2+)</name>
        <dbReference type="ChEBI" id="CHEBI:18420"/>
    </cofactor>
</comment>
<feature type="site" description="Interaction with substrate tRNA" evidence="10">
    <location>
        <position position="124"/>
    </location>
</feature>
<name>A0A6P1M2Q8_9BACT</name>
<keyword evidence="7 10" id="KW-0067">ATP-binding</keyword>
<dbReference type="InterPro" id="IPR039657">
    <property type="entry name" value="Dimethylallyltransferase"/>
</dbReference>
<keyword evidence="5 10" id="KW-0819">tRNA processing</keyword>
<dbReference type="RefSeq" id="WP_160626151.1">
    <property type="nucleotide sequence ID" value="NZ_CP047593.1"/>
</dbReference>
<proteinExistence type="inferred from homology"/>
<dbReference type="PANTHER" id="PTHR11088">
    <property type="entry name" value="TRNA DIMETHYLALLYLTRANSFERASE"/>
    <property type="match status" value="1"/>
</dbReference>
<evidence type="ECO:0000313" key="15">
    <source>
        <dbReference type="Proteomes" id="UP000464954"/>
    </source>
</evidence>
<comment type="subunit">
    <text evidence="10">Monomer.</text>
</comment>
<evidence type="ECO:0000256" key="1">
    <source>
        <dbReference type="ARBA" id="ARBA00001946"/>
    </source>
</evidence>
<dbReference type="InterPro" id="IPR027417">
    <property type="entry name" value="P-loop_NTPase"/>
</dbReference>
<dbReference type="SUPFAM" id="SSF52540">
    <property type="entry name" value="P-loop containing nucleoside triphosphate hydrolases"/>
    <property type="match status" value="2"/>
</dbReference>
<dbReference type="Gene3D" id="1.10.20.140">
    <property type="match status" value="1"/>
</dbReference>
<comment type="caution">
    <text evidence="10">Lacks conserved residue(s) required for the propagation of feature annotation.</text>
</comment>
<dbReference type="HAMAP" id="MF_00185">
    <property type="entry name" value="IPP_trans"/>
    <property type="match status" value="1"/>
</dbReference>
<evidence type="ECO:0000256" key="5">
    <source>
        <dbReference type="ARBA" id="ARBA00022694"/>
    </source>
</evidence>
<evidence type="ECO:0000256" key="10">
    <source>
        <dbReference type="HAMAP-Rule" id="MF_00185"/>
    </source>
</evidence>
<evidence type="ECO:0000256" key="11">
    <source>
        <dbReference type="RuleBase" id="RU003783"/>
    </source>
</evidence>
<dbReference type="Pfam" id="PF01715">
    <property type="entry name" value="IPPT"/>
    <property type="match status" value="1"/>
</dbReference>
<keyword evidence="6 10" id="KW-0547">Nucleotide-binding</keyword>